<evidence type="ECO:0000313" key="2">
    <source>
        <dbReference type="EMBL" id="SVB07606.1"/>
    </source>
</evidence>
<dbReference type="Gene3D" id="1.10.3680.10">
    <property type="entry name" value="TerB-like"/>
    <property type="match status" value="1"/>
</dbReference>
<dbReference type="InterPro" id="IPR007791">
    <property type="entry name" value="DjlA_N"/>
</dbReference>
<dbReference type="Gene3D" id="1.10.287.110">
    <property type="entry name" value="DnaJ domain"/>
    <property type="match status" value="1"/>
</dbReference>
<dbReference type="InterPro" id="IPR036869">
    <property type="entry name" value="J_dom_sf"/>
</dbReference>
<dbReference type="InterPro" id="IPR050817">
    <property type="entry name" value="DjlA_DnaK_co-chaperone"/>
</dbReference>
<dbReference type="SUPFAM" id="SSF158682">
    <property type="entry name" value="TerB-like"/>
    <property type="match status" value="1"/>
</dbReference>
<dbReference type="PANTHER" id="PTHR24074">
    <property type="entry name" value="CO-CHAPERONE PROTEIN DJLA"/>
    <property type="match status" value="1"/>
</dbReference>
<dbReference type="CDD" id="cd07316">
    <property type="entry name" value="terB_like_DjlA"/>
    <property type="match status" value="1"/>
</dbReference>
<dbReference type="PRINTS" id="PR00625">
    <property type="entry name" value="JDOMAIN"/>
</dbReference>
<dbReference type="InterPro" id="IPR001623">
    <property type="entry name" value="DnaJ_domain"/>
</dbReference>
<dbReference type="SMART" id="SM00271">
    <property type="entry name" value="DnaJ"/>
    <property type="match status" value="1"/>
</dbReference>
<evidence type="ECO:0000259" key="1">
    <source>
        <dbReference type="PROSITE" id="PS50076"/>
    </source>
</evidence>
<sequence>MGKLSGGLLGFILFRGSISGALLGVALGHLFDRGLSGFKLGSSVGGIDRVSGRNRQQIFFETTFLVLGHLAKTDGRVSEEEIRAARNVMHQMQLRPEEIRLAIDLFTRGKNPAFAIDQQVNRLRAACRSQPLLLRKFVEIQMDMALSKGSIHAAERELLWRIGTQLDIGRVELVQLEAVLIARRRFGSAGMSAETERQELEQAHKALGIEPSSSDREVKTAYRRLMNQHHPDKLVAKGLPDSMLEMAKERTREIRAAYDMIKKNRNIR</sequence>
<feature type="domain" description="J" evidence="1">
    <location>
        <begin position="202"/>
        <end position="268"/>
    </location>
</feature>
<dbReference type="NCBIfam" id="NF006948">
    <property type="entry name" value="PRK09430.1"/>
    <property type="match status" value="1"/>
</dbReference>
<gene>
    <name evidence="2" type="ORF">METZ01_LOCUS160460</name>
</gene>
<organism evidence="2">
    <name type="scientific">marine metagenome</name>
    <dbReference type="NCBI Taxonomy" id="408172"/>
    <lineage>
        <taxon>unclassified sequences</taxon>
        <taxon>metagenomes</taxon>
        <taxon>ecological metagenomes</taxon>
    </lineage>
</organism>
<dbReference type="SUPFAM" id="SSF46565">
    <property type="entry name" value="Chaperone J-domain"/>
    <property type="match status" value="1"/>
</dbReference>
<proteinExistence type="predicted"/>
<dbReference type="Pfam" id="PF05099">
    <property type="entry name" value="TerB"/>
    <property type="match status" value="1"/>
</dbReference>
<reference evidence="2" key="1">
    <citation type="submission" date="2018-05" db="EMBL/GenBank/DDBJ databases">
        <authorList>
            <person name="Lanie J.A."/>
            <person name="Ng W.-L."/>
            <person name="Kazmierczak K.M."/>
            <person name="Andrzejewski T.M."/>
            <person name="Davidsen T.M."/>
            <person name="Wayne K.J."/>
            <person name="Tettelin H."/>
            <person name="Glass J.I."/>
            <person name="Rusch D."/>
            <person name="Podicherti R."/>
            <person name="Tsui H.-C.T."/>
            <person name="Winkler M.E."/>
        </authorList>
    </citation>
    <scope>NUCLEOTIDE SEQUENCE</scope>
</reference>
<name>A0A382B1A7_9ZZZZ</name>
<protein>
    <recommendedName>
        <fullName evidence="1">J domain-containing protein</fullName>
    </recommendedName>
</protein>
<accession>A0A382B1A7</accession>
<dbReference type="PROSITE" id="PS50076">
    <property type="entry name" value="DNAJ_2"/>
    <property type="match status" value="1"/>
</dbReference>
<dbReference type="EMBL" id="UINC01027774">
    <property type="protein sequence ID" value="SVB07606.1"/>
    <property type="molecule type" value="Genomic_DNA"/>
</dbReference>
<dbReference type="Pfam" id="PF00226">
    <property type="entry name" value="DnaJ"/>
    <property type="match status" value="1"/>
</dbReference>
<dbReference type="CDD" id="cd06257">
    <property type="entry name" value="DnaJ"/>
    <property type="match status" value="1"/>
</dbReference>
<dbReference type="InterPro" id="IPR029024">
    <property type="entry name" value="TerB-like"/>
</dbReference>
<dbReference type="AlphaFoldDB" id="A0A382B1A7"/>